<dbReference type="InterPro" id="IPR005358">
    <property type="entry name" value="Puta_zinc/iron-chelating_dom"/>
</dbReference>
<dbReference type="AlphaFoldDB" id="B4SAM0"/>
<reference evidence="1 2" key="1">
    <citation type="submission" date="2008-06" db="EMBL/GenBank/DDBJ databases">
        <title>Complete sequence of Pelodictyon phaeoclathratiforme BU-1.</title>
        <authorList>
            <consortium name="US DOE Joint Genome Institute"/>
            <person name="Lucas S."/>
            <person name="Copeland A."/>
            <person name="Lapidus A."/>
            <person name="Glavina del Rio T."/>
            <person name="Dalin E."/>
            <person name="Tice H."/>
            <person name="Bruce D."/>
            <person name="Goodwin L."/>
            <person name="Pitluck S."/>
            <person name="Schmutz J."/>
            <person name="Larimer F."/>
            <person name="Land M."/>
            <person name="Hauser L."/>
            <person name="Kyrpides N."/>
            <person name="Mikhailova N."/>
            <person name="Liu Z."/>
            <person name="Li T."/>
            <person name="Zhao F."/>
            <person name="Overmann J."/>
            <person name="Bryant D.A."/>
            <person name="Richardson P."/>
        </authorList>
    </citation>
    <scope>NUCLEOTIDE SEQUENCE [LARGE SCALE GENOMIC DNA]</scope>
    <source>
        <strain evidence="2">DSM 5477 / BU-1</strain>
    </source>
</reference>
<gene>
    <name evidence="1" type="ordered locus">Ppha_0032</name>
</gene>
<accession>B4SAM0</accession>
<dbReference type="PANTHER" id="PTHR35866">
    <property type="entry name" value="PUTATIVE-RELATED"/>
    <property type="match status" value="1"/>
</dbReference>
<dbReference type="PANTHER" id="PTHR35866:SF1">
    <property type="entry name" value="YKGJ FAMILY CYSTEINE CLUSTER PROTEIN"/>
    <property type="match status" value="1"/>
</dbReference>
<dbReference type="KEGG" id="pph:Ppha_0032"/>
<dbReference type="RefSeq" id="WP_012506887.1">
    <property type="nucleotide sequence ID" value="NC_011060.1"/>
</dbReference>
<dbReference type="Pfam" id="PF03692">
    <property type="entry name" value="CxxCxxCC"/>
    <property type="match status" value="1"/>
</dbReference>
<evidence type="ECO:0000313" key="1">
    <source>
        <dbReference type="EMBL" id="ACF42389.1"/>
    </source>
</evidence>
<dbReference type="OrthoDB" id="9810361at2"/>
<name>B4SAM0_PELPB</name>
<evidence type="ECO:0000313" key="2">
    <source>
        <dbReference type="Proteomes" id="UP000002724"/>
    </source>
</evidence>
<dbReference type="Proteomes" id="UP000002724">
    <property type="component" value="Chromosome"/>
</dbReference>
<dbReference type="STRING" id="324925.Ppha_0032"/>
<dbReference type="HOGENOM" id="CLU_080178_0_0_10"/>
<organism evidence="1 2">
    <name type="scientific">Pelodictyon phaeoclathratiforme (strain DSM 5477 / BU-1)</name>
    <dbReference type="NCBI Taxonomy" id="324925"/>
    <lineage>
        <taxon>Bacteria</taxon>
        <taxon>Pseudomonadati</taxon>
        <taxon>Chlorobiota</taxon>
        <taxon>Chlorobiia</taxon>
        <taxon>Chlorobiales</taxon>
        <taxon>Chlorobiaceae</taxon>
        <taxon>Chlorobium/Pelodictyon group</taxon>
        <taxon>Pelodictyon</taxon>
    </lineage>
</organism>
<proteinExistence type="predicted"/>
<dbReference type="eggNOG" id="COG0727">
    <property type="taxonomic scope" value="Bacteria"/>
</dbReference>
<keyword evidence="2" id="KW-1185">Reference proteome</keyword>
<dbReference type="EMBL" id="CP001110">
    <property type="protein sequence ID" value="ACF42389.1"/>
    <property type="molecule type" value="Genomic_DNA"/>
</dbReference>
<sequence>MENFLDKLGIELNEQTRLTSESTFQFSCHKGLSCYNNCCSNPDIFLTPYDILRMKNRLGLSSAEFLSAYTEPVIQQESKLPFVRLKLHDEGKCKFVAEEGCTVYNDRPLACRYYPIGFGIHKNATAGGNDFYFLIKEAHCKGFEEEQEWTVGEWRKSQEIDDYDDKNRVWMDIILDKKLLSPELEPNEKSLKMFFMASYDLDAFRDFMMESRFLQVFEVDDELLQMVKTDEAELMLFAHQWLQYALFKKPTMTLRQS</sequence>
<protein>
    <recommendedName>
        <fullName evidence="3">YkgJ family cysteine cluster protein</fullName>
    </recommendedName>
</protein>
<evidence type="ECO:0008006" key="3">
    <source>
        <dbReference type="Google" id="ProtNLM"/>
    </source>
</evidence>